<sequence>MNPKVADFGMARIFGMDQTQENTNRIVGTYFGVLVLELISGRKNNSFCETDDAHDLVTYAWRLWSNGTALDLVDPVIVDNCQKSEVVRCIHIGLL</sequence>
<name>A0A087FWY2_ARAAL</name>
<dbReference type="EMBL" id="KL992160">
    <property type="protein sequence ID" value="KFK22134.1"/>
    <property type="molecule type" value="Genomic_DNA"/>
</dbReference>
<proteinExistence type="predicted"/>
<reference evidence="2" key="1">
    <citation type="journal article" date="2015" name="Nat. Plants">
        <title>Genome expansion of Arabis alpina linked with retrotransposition and reduced symmetric DNA methylation.</title>
        <authorList>
            <person name="Willing E.M."/>
            <person name="Rawat V."/>
            <person name="Mandakova T."/>
            <person name="Maumus F."/>
            <person name="James G.V."/>
            <person name="Nordstroem K.J."/>
            <person name="Becker C."/>
            <person name="Warthmann N."/>
            <person name="Chica C."/>
            <person name="Szarzynska B."/>
            <person name="Zytnicki M."/>
            <person name="Albani M.C."/>
            <person name="Kiefer C."/>
            <person name="Bergonzi S."/>
            <person name="Castaings L."/>
            <person name="Mateos J.L."/>
            <person name="Berns M.C."/>
            <person name="Bujdoso N."/>
            <person name="Piofczyk T."/>
            <person name="de Lorenzo L."/>
            <person name="Barrero-Sicilia C."/>
            <person name="Mateos I."/>
            <person name="Piednoel M."/>
            <person name="Hagmann J."/>
            <person name="Chen-Min-Tao R."/>
            <person name="Iglesias-Fernandez R."/>
            <person name="Schuster S.C."/>
            <person name="Alonso-Blanco C."/>
            <person name="Roudier F."/>
            <person name="Carbonero P."/>
            <person name="Paz-Ares J."/>
            <person name="Davis S.J."/>
            <person name="Pecinka A."/>
            <person name="Quesneville H."/>
            <person name="Colot V."/>
            <person name="Lysak M.A."/>
            <person name="Weigel D."/>
            <person name="Coupland G."/>
            <person name="Schneeberger K."/>
        </authorList>
    </citation>
    <scope>NUCLEOTIDE SEQUENCE [LARGE SCALE GENOMIC DNA]</scope>
    <source>
        <strain evidence="2">cv. Pajares</strain>
    </source>
</reference>
<keyword evidence="2" id="KW-1185">Reference proteome</keyword>
<dbReference type="OMA" id="CETDDAH"/>
<dbReference type="InterPro" id="IPR011009">
    <property type="entry name" value="Kinase-like_dom_sf"/>
</dbReference>
<dbReference type="OrthoDB" id="1112283at2759"/>
<gene>
    <name evidence="1" type="ORF">AALP_AAs39757U000200</name>
</gene>
<evidence type="ECO:0000313" key="1">
    <source>
        <dbReference type="EMBL" id="KFK22134.1"/>
    </source>
</evidence>
<evidence type="ECO:0000313" key="2">
    <source>
        <dbReference type="Proteomes" id="UP000029120"/>
    </source>
</evidence>
<protein>
    <recommendedName>
        <fullName evidence="3">Protein kinase domain-containing protein</fullName>
    </recommendedName>
</protein>
<dbReference type="eggNOG" id="ENOG502QWDY">
    <property type="taxonomic scope" value="Eukaryota"/>
</dbReference>
<organism evidence="1 2">
    <name type="scientific">Arabis alpina</name>
    <name type="common">Alpine rock-cress</name>
    <dbReference type="NCBI Taxonomy" id="50452"/>
    <lineage>
        <taxon>Eukaryota</taxon>
        <taxon>Viridiplantae</taxon>
        <taxon>Streptophyta</taxon>
        <taxon>Embryophyta</taxon>
        <taxon>Tracheophyta</taxon>
        <taxon>Spermatophyta</taxon>
        <taxon>Magnoliopsida</taxon>
        <taxon>eudicotyledons</taxon>
        <taxon>Gunneridae</taxon>
        <taxon>Pentapetalae</taxon>
        <taxon>rosids</taxon>
        <taxon>malvids</taxon>
        <taxon>Brassicales</taxon>
        <taxon>Brassicaceae</taxon>
        <taxon>Arabideae</taxon>
        <taxon>Arabis</taxon>
    </lineage>
</organism>
<dbReference type="SUPFAM" id="SSF56112">
    <property type="entry name" value="Protein kinase-like (PK-like)"/>
    <property type="match status" value="1"/>
</dbReference>
<accession>A0A087FWY2</accession>
<dbReference type="PANTHER" id="PTHR27006">
    <property type="entry name" value="PROMASTIGOTE SURFACE ANTIGEN PROTEIN PSA"/>
    <property type="match status" value="1"/>
</dbReference>
<dbReference type="Gramene" id="KFK22134">
    <property type="protein sequence ID" value="KFK22134"/>
    <property type="gene ID" value="AALP_AAs39757U000200"/>
</dbReference>
<evidence type="ECO:0008006" key="3">
    <source>
        <dbReference type="Google" id="ProtNLM"/>
    </source>
</evidence>
<dbReference type="AlphaFoldDB" id="A0A087FWY2"/>
<dbReference type="PANTHER" id="PTHR27006:SF606">
    <property type="entry name" value="INTERLEUKIN-1 RECEPTOR-ASSOCIATED KINASE 4"/>
    <property type="match status" value="1"/>
</dbReference>
<dbReference type="Proteomes" id="UP000029120">
    <property type="component" value="Unassembled WGS sequence"/>
</dbReference>
<dbReference type="Gene3D" id="1.10.510.10">
    <property type="entry name" value="Transferase(Phosphotransferase) domain 1"/>
    <property type="match status" value="1"/>
</dbReference>